<name>A0ABW4ZES7_9BACT</name>
<accession>A0ABW4ZES7</accession>
<evidence type="ECO:0000313" key="2">
    <source>
        <dbReference type="EMBL" id="MFD2160379.1"/>
    </source>
</evidence>
<dbReference type="Proteomes" id="UP001597389">
    <property type="component" value="Unassembled WGS sequence"/>
</dbReference>
<keyword evidence="3" id="KW-1185">Reference proteome</keyword>
<evidence type="ECO:0008006" key="4">
    <source>
        <dbReference type="Google" id="ProtNLM"/>
    </source>
</evidence>
<proteinExistence type="predicted"/>
<reference evidence="3" key="1">
    <citation type="journal article" date="2019" name="Int. J. Syst. Evol. Microbiol.">
        <title>The Global Catalogue of Microorganisms (GCM) 10K type strain sequencing project: providing services to taxonomists for standard genome sequencing and annotation.</title>
        <authorList>
            <consortium name="The Broad Institute Genomics Platform"/>
            <consortium name="The Broad Institute Genome Sequencing Center for Infectious Disease"/>
            <person name="Wu L."/>
            <person name="Ma J."/>
        </authorList>
    </citation>
    <scope>NUCLEOTIDE SEQUENCE [LARGE SCALE GENOMIC DNA]</scope>
    <source>
        <strain evidence="3">CCUG 57942</strain>
    </source>
</reference>
<organism evidence="2 3">
    <name type="scientific">Rubritalea tangerina</name>
    <dbReference type="NCBI Taxonomy" id="430798"/>
    <lineage>
        <taxon>Bacteria</taxon>
        <taxon>Pseudomonadati</taxon>
        <taxon>Verrucomicrobiota</taxon>
        <taxon>Verrucomicrobiia</taxon>
        <taxon>Verrucomicrobiales</taxon>
        <taxon>Rubritaleaceae</taxon>
        <taxon>Rubritalea</taxon>
    </lineage>
</organism>
<feature type="transmembrane region" description="Helical" evidence="1">
    <location>
        <begin position="42"/>
        <end position="62"/>
    </location>
</feature>
<keyword evidence="1" id="KW-1133">Transmembrane helix</keyword>
<gene>
    <name evidence="2" type="ORF">ACFSW8_15860</name>
</gene>
<evidence type="ECO:0000313" key="3">
    <source>
        <dbReference type="Proteomes" id="UP001597389"/>
    </source>
</evidence>
<protein>
    <recommendedName>
        <fullName evidence="4">DUF304 domain-containing protein</fullName>
    </recommendedName>
</protein>
<dbReference type="RefSeq" id="WP_377090761.1">
    <property type="nucleotide sequence ID" value="NZ_JBHSJL010000014.1"/>
</dbReference>
<comment type="caution">
    <text evidence="2">The sequence shown here is derived from an EMBL/GenBank/DDBJ whole genome shotgun (WGS) entry which is preliminary data.</text>
</comment>
<dbReference type="EMBL" id="JBHUJB010000079">
    <property type="protein sequence ID" value="MFD2160379.1"/>
    <property type="molecule type" value="Genomic_DNA"/>
</dbReference>
<evidence type="ECO:0000256" key="1">
    <source>
        <dbReference type="SAM" id="Phobius"/>
    </source>
</evidence>
<feature type="transmembrane region" description="Helical" evidence="1">
    <location>
        <begin position="74"/>
        <end position="92"/>
    </location>
</feature>
<keyword evidence="1" id="KW-0812">Transmembrane</keyword>
<keyword evidence="1" id="KW-0472">Membrane</keyword>
<sequence length="176" mass="19814">MPEQNTAHSPNFLKKLFGSAPQNVAESHKELRFTRARQAAQFFLLSAFFLILAIGSAVALFASWGPDDPDYYRTLPYCLIPILPALLLLRLAHHCIRHAYLILTPMGVEVFPFFKPQQNLQVFFWAEIHEATITPNTLTLHTDAEHTSGAVITLKPLTPQQISLLQHAIEARTTNN</sequence>